<keyword evidence="2" id="KW-1185">Reference proteome</keyword>
<sequence length="123" mass="13633">MGKPAALSCDQQSPLSSKETQITLRLWLFPSRAIQGVPSCLFVHRSTTVRKAKCYDARVADATIVLVDELGAEVKLVSGFVFNKAYAIFGYLKVDQYHVVPITSQDLSSGFEPIVVMLWTLRP</sequence>
<protein>
    <submittedName>
        <fullName evidence="1">Uncharacterized protein</fullName>
    </submittedName>
</protein>
<reference evidence="1 2" key="1">
    <citation type="submission" date="2018-11" db="EMBL/GenBank/DDBJ databases">
        <title>Genome assembly of Steccherinum ochraceum LE-BIN_3174, the white-rot fungus of the Steccherinaceae family (The Residual Polyporoid clade, Polyporales, Basidiomycota).</title>
        <authorList>
            <person name="Fedorova T.V."/>
            <person name="Glazunova O.A."/>
            <person name="Landesman E.O."/>
            <person name="Moiseenko K.V."/>
            <person name="Psurtseva N.V."/>
            <person name="Savinova O.S."/>
            <person name="Shakhova N.V."/>
            <person name="Tyazhelova T.V."/>
            <person name="Vasina D.V."/>
        </authorList>
    </citation>
    <scope>NUCLEOTIDE SEQUENCE [LARGE SCALE GENOMIC DNA]</scope>
    <source>
        <strain evidence="1 2">LE-BIN_3174</strain>
    </source>
</reference>
<comment type="caution">
    <text evidence="1">The sequence shown here is derived from an EMBL/GenBank/DDBJ whole genome shotgun (WGS) entry which is preliminary data.</text>
</comment>
<dbReference type="Proteomes" id="UP000292702">
    <property type="component" value="Unassembled WGS sequence"/>
</dbReference>
<dbReference type="AlphaFoldDB" id="A0A4R0S1C5"/>
<organism evidence="1 2">
    <name type="scientific">Steccherinum ochraceum</name>
    <dbReference type="NCBI Taxonomy" id="92696"/>
    <lineage>
        <taxon>Eukaryota</taxon>
        <taxon>Fungi</taxon>
        <taxon>Dikarya</taxon>
        <taxon>Basidiomycota</taxon>
        <taxon>Agaricomycotina</taxon>
        <taxon>Agaricomycetes</taxon>
        <taxon>Polyporales</taxon>
        <taxon>Steccherinaceae</taxon>
        <taxon>Steccherinum</taxon>
    </lineage>
</organism>
<evidence type="ECO:0000313" key="2">
    <source>
        <dbReference type="Proteomes" id="UP000292702"/>
    </source>
</evidence>
<name>A0A4R0S1C5_9APHY</name>
<gene>
    <name evidence="1" type="ORF">EIP91_000527</name>
</gene>
<accession>A0A4R0S1C5</accession>
<evidence type="ECO:0000313" key="1">
    <source>
        <dbReference type="EMBL" id="TCD71028.1"/>
    </source>
</evidence>
<dbReference type="EMBL" id="RWJN01000011">
    <property type="protein sequence ID" value="TCD71028.1"/>
    <property type="molecule type" value="Genomic_DNA"/>
</dbReference>
<proteinExistence type="predicted"/>